<comment type="caution">
    <text evidence="1">The sequence shown here is derived from an EMBL/GenBank/DDBJ whole genome shotgun (WGS) entry which is preliminary data.</text>
</comment>
<proteinExistence type="predicted"/>
<evidence type="ECO:0000313" key="2">
    <source>
        <dbReference type="Proteomes" id="UP000193411"/>
    </source>
</evidence>
<accession>A0A1Y2HSN3</accession>
<dbReference type="EMBL" id="MCFL01000012">
    <property type="protein sequence ID" value="ORZ37598.1"/>
    <property type="molecule type" value="Genomic_DNA"/>
</dbReference>
<name>A0A1Y2HSN3_9FUNG</name>
<dbReference type="Proteomes" id="UP000193411">
    <property type="component" value="Unassembled WGS sequence"/>
</dbReference>
<reference evidence="1 2" key="1">
    <citation type="submission" date="2016-07" db="EMBL/GenBank/DDBJ databases">
        <title>Pervasive Adenine N6-methylation of Active Genes in Fungi.</title>
        <authorList>
            <consortium name="DOE Joint Genome Institute"/>
            <person name="Mondo S.J."/>
            <person name="Dannebaum R.O."/>
            <person name="Kuo R.C."/>
            <person name="Labutti K."/>
            <person name="Haridas S."/>
            <person name="Kuo A."/>
            <person name="Salamov A."/>
            <person name="Ahrendt S.R."/>
            <person name="Lipzen A."/>
            <person name="Sullivan W."/>
            <person name="Andreopoulos W.B."/>
            <person name="Clum A."/>
            <person name="Lindquist E."/>
            <person name="Daum C."/>
            <person name="Ramamoorthy G.K."/>
            <person name="Gryganskyi A."/>
            <person name="Culley D."/>
            <person name="Magnuson J.K."/>
            <person name="James T.Y."/>
            <person name="O'Malley M.A."/>
            <person name="Stajich J.E."/>
            <person name="Spatafora J.W."/>
            <person name="Visel A."/>
            <person name="Grigoriev I.V."/>
        </authorList>
    </citation>
    <scope>NUCLEOTIDE SEQUENCE [LARGE SCALE GENOMIC DNA]</scope>
    <source>
        <strain evidence="1 2">PL171</strain>
    </source>
</reference>
<organism evidence="1 2">
    <name type="scientific">Catenaria anguillulae PL171</name>
    <dbReference type="NCBI Taxonomy" id="765915"/>
    <lineage>
        <taxon>Eukaryota</taxon>
        <taxon>Fungi</taxon>
        <taxon>Fungi incertae sedis</taxon>
        <taxon>Blastocladiomycota</taxon>
        <taxon>Blastocladiomycetes</taxon>
        <taxon>Blastocladiales</taxon>
        <taxon>Catenariaceae</taxon>
        <taxon>Catenaria</taxon>
    </lineage>
</organism>
<gene>
    <name evidence="1" type="ORF">BCR44DRAFT_1498042</name>
</gene>
<sequence>MGADLSKYESYSLVSYASNPFAILDAAYVHDGLKPLHLTLVPDTRLLSTGEWKIHTGSSADNLLYTTRTNFGRGEVDRATVTVLDSAQGGKPVCTTPSTTGSSEAWRGHGRQVRAIKGELELQVTIKGSGEVVWVKTTKRGNMIYVFSGYPQLDKEGRNPEAGT</sequence>
<protein>
    <submittedName>
        <fullName evidence="1">Uncharacterized protein</fullName>
    </submittedName>
</protein>
<dbReference type="AlphaFoldDB" id="A0A1Y2HSN3"/>
<keyword evidence="2" id="KW-1185">Reference proteome</keyword>
<evidence type="ECO:0000313" key="1">
    <source>
        <dbReference type="EMBL" id="ORZ37598.1"/>
    </source>
</evidence>